<dbReference type="InterPro" id="IPR019379">
    <property type="entry name" value="Gamma_Secretase_Asp_P_PEN2"/>
</dbReference>
<dbReference type="GO" id="GO:0007220">
    <property type="term" value="P:Notch receptor processing"/>
    <property type="evidence" value="ECO:0007669"/>
    <property type="project" value="TreeGrafter"/>
</dbReference>
<dbReference type="Proteomes" id="UP001652700">
    <property type="component" value="Unplaced"/>
</dbReference>
<keyword evidence="4 8" id="KW-0812">Transmembrane</keyword>
<dbReference type="RefSeq" id="XP_028151162.1">
    <property type="nucleotide sequence ID" value="XM_028295361.1"/>
</dbReference>
<dbReference type="PANTHER" id="PTHR16318:SF0">
    <property type="entry name" value="GAMMA-SECRETASE SUBUNIT PEN-2"/>
    <property type="match status" value="1"/>
</dbReference>
<sequence length="101" mass="12160">MDLAKVPNDQKLNLCKSYYRIGFFFLPFVWFVNAIWFFREAFQKPEYQEQKHIKKYVIYSAIGSAVWFLILIAWVITFQLNRFKWGEYADYISFIIPVGSP</sequence>
<reference evidence="11" key="1">
    <citation type="submission" date="2025-04" db="UniProtKB">
        <authorList>
            <consortium name="RefSeq"/>
        </authorList>
    </citation>
    <scope>IDENTIFICATION</scope>
    <source>
        <tissue evidence="11">Whole insect</tissue>
    </source>
</reference>
<dbReference type="GO" id="GO:0070765">
    <property type="term" value="C:gamma-secretase complex"/>
    <property type="evidence" value="ECO:0007669"/>
    <property type="project" value="TreeGrafter"/>
</dbReference>
<dbReference type="Pfam" id="PF10251">
    <property type="entry name" value="PEN-2"/>
    <property type="match status" value="1"/>
</dbReference>
<evidence type="ECO:0000256" key="8">
    <source>
        <dbReference type="SAM" id="Phobius"/>
    </source>
</evidence>
<dbReference type="KEGG" id="dvv:114344529"/>
<evidence type="ECO:0000256" key="1">
    <source>
        <dbReference type="ARBA" id="ARBA00004141"/>
    </source>
</evidence>
<comment type="similarity">
    <text evidence="2">Belongs to the PEN-2 family.</text>
</comment>
<proteinExistence type="inferred from homology"/>
<name>A0A6P7GYG4_DIAVI</name>
<evidence type="ECO:0000256" key="3">
    <source>
        <dbReference type="ARBA" id="ARBA00018306"/>
    </source>
</evidence>
<evidence type="ECO:0000256" key="5">
    <source>
        <dbReference type="ARBA" id="ARBA00022976"/>
    </source>
</evidence>
<dbReference type="GeneID" id="114344529"/>
<gene>
    <name evidence="11" type="primary">LOC114344529</name>
</gene>
<keyword evidence="10" id="KW-1185">Reference proteome</keyword>
<feature type="transmembrane region" description="Helical" evidence="8">
    <location>
        <begin position="56"/>
        <end position="76"/>
    </location>
</feature>
<dbReference type="PANTHER" id="PTHR16318">
    <property type="entry name" value="GAMMA-SECRETASE SUBUNIT PEN-2"/>
    <property type="match status" value="1"/>
</dbReference>
<accession>A0A6P7GYG4</accession>
<evidence type="ECO:0000256" key="7">
    <source>
        <dbReference type="ARBA" id="ARBA00023136"/>
    </source>
</evidence>
<keyword evidence="5" id="KW-0914">Notch signaling pathway</keyword>
<keyword evidence="7 8" id="KW-0472">Membrane</keyword>
<evidence type="ECO:0000313" key="11">
    <source>
        <dbReference type="RefSeq" id="XP_028151162.1"/>
    </source>
</evidence>
<dbReference type="EnsemblMetazoa" id="XM_028295361.2">
    <property type="protein sequence ID" value="XP_028151162.1"/>
    <property type="gene ID" value="LOC114344529"/>
</dbReference>
<evidence type="ECO:0000313" key="9">
    <source>
        <dbReference type="EnsemblMetazoa" id="XP_028151162.1"/>
    </source>
</evidence>
<comment type="subcellular location">
    <subcellularLocation>
        <location evidence="1">Membrane</location>
        <topology evidence="1">Multi-pass membrane protein</topology>
    </subcellularLocation>
</comment>
<dbReference type="FunCoup" id="A0A6P7GYG4">
    <property type="interactions" value="577"/>
</dbReference>
<reference evidence="9" key="2">
    <citation type="submission" date="2025-05" db="UniProtKB">
        <authorList>
            <consortium name="EnsemblMetazoa"/>
        </authorList>
    </citation>
    <scope>IDENTIFICATION</scope>
</reference>
<dbReference type="OrthoDB" id="524898at2759"/>
<feature type="transmembrane region" description="Helical" evidence="8">
    <location>
        <begin position="17"/>
        <end position="36"/>
    </location>
</feature>
<dbReference type="InParanoid" id="A0A6P7GYG4"/>
<organism evidence="11">
    <name type="scientific">Diabrotica virgifera virgifera</name>
    <name type="common">western corn rootworm</name>
    <dbReference type="NCBI Taxonomy" id="50390"/>
    <lineage>
        <taxon>Eukaryota</taxon>
        <taxon>Metazoa</taxon>
        <taxon>Ecdysozoa</taxon>
        <taxon>Arthropoda</taxon>
        <taxon>Hexapoda</taxon>
        <taxon>Insecta</taxon>
        <taxon>Pterygota</taxon>
        <taxon>Neoptera</taxon>
        <taxon>Endopterygota</taxon>
        <taxon>Coleoptera</taxon>
        <taxon>Polyphaga</taxon>
        <taxon>Cucujiformia</taxon>
        <taxon>Chrysomeloidea</taxon>
        <taxon>Chrysomelidae</taxon>
        <taxon>Galerucinae</taxon>
        <taxon>Diabroticina</taxon>
        <taxon>Diabroticites</taxon>
        <taxon>Diabrotica</taxon>
    </lineage>
</organism>
<evidence type="ECO:0000313" key="10">
    <source>
        <dbReference type="Proteomes" id="UP001652700"/>
    </source>
</evidence>
<keyword evidence="6 8" id="KW-1133">Transmembrane helix</keyword>
<evidence type="ECO:0000256" key="2">
    <source>
        <dbReference type="ARBA" id="ARBA00009607"/>
    </source>
</evidence>
<dbReference type="GO" id="GO:0007219">
    <property type="term" value="P:Notch signaling pathway"/>
    <property type="evidence" value="ECO:0007669"/>
    <property type="project" value="UniProtKB-KW"/>
</dbReference>
<evidence type="ECO:0000256" key="6">
    <source>
        <dbReference type="ARBA" id="ARBA00022989"/>
    </source>
</evidence>
<protein>
    <recommendedName>
        <fullName evidence="3">Gamma-secretase subunit PEN-2</fullName>
    </recommendedName>
</protein>
<evidence type="ECO:0000256" key="4">
    <source>
        <dbReference type="ARBA" id="ARBA00022692"/>
    </source>
</evidence>
<dbReference type="AlphaFoldDB" id="A0A6P7GYG4"/>